<protein>
    <submittedName>
        <fullName evidence="3">Uncharacterized protein</fullName>
    </submittedName>
</protein>
<evidence type="ECO:0000313" key="4">
    <source>
        <dbReference type="Proteomes" id="UP000185596"/>
    </source>
</evidence>
<keyword evidence="2" id="KW-1133">Transmembrane helix</keyword>
<sequence>MVYDGPPPPPPARSRRTEEGQPAVPPAAAGEPGRSSSPHAGKIVKVVGIVVLLAVVAGVALWLQSSSPSSAKVGDCIKINDVAAADIDKVDCAAEDALYKVAVTTEDAEAGCPSRAYLAYSETGRNELLLCLALNADEGECFQATPQSHRKVDCASPDAMFRVSQVIPGVDDASRCGEFADNALTYPEPAMTICRVAPDAAAT</sequence>
<keyword evidence="2" id="KW-0812">Transmembrane</keyword>
<evidence type="ECO:0000256" key="2">
    <source>
        <dbReference type="SAM" id="Phobius"/>
    </source>
</evidence>
<accession>A0A1Q8CTL5</accession>
<reference evidence="3 4" key="1">
    <citation type="submission" date="2016-12" db="EMBL/GenBank/DDBJ databases">
        <title>The draft genome sequence of Actinophytocola sp. 11-183.</title>
        <authorList>
            <person name="Wang W."/>
            <person name="Yuan L."/>
        </authorList>
    </citation>
    <scope>NUCLEOTIDE SEQUENCE [LARGE SCALE GENOMIC DNA]</scope>
    <source>
        <strain evidence="3 4">11-183</strain>
    </source>
</reference>
<proteinExistence type="predicted"/>
<feature type="compositionally biased region" description="Pro residues" evidence="1">
    <location>
        <begin position="1"/>
        <end position="12"/>
    </location>
</feature>
<feature type="transmembrane region" description="Helical" evidence="2">
    <location>
        <begin position="43"/>
        <end position="63"/>
    </location>
</feature>
<keyword evidence="4" id="KW-1185">Reference proteome</keyword>
<organism evidence="3 4">
    <name type="scientific">Actinophytocola xanthii</name>
    <dbReference type="NCBI Taxonomy" id="1912961"/>
    <lineage>
        <taxon>Bacteria</taxon>
        <taxon>Bacillati</taxon>
        <taxon>Actinomycetota</taxon>
        <taxon>Actinomycetes</taxon>
        <taxon>Pseudonocardiales</taxon>
        <taxon>Pseudonocardiaceae</taxon>
    </lineage>
</organism>
<dbReference type="AlphaFoldDB" id="A0A1Q8CTL5"/>
<feature type="region of interest" description="Disordered" evidence="1">
    <location>
        <begin position="1"/>
        <end position="37"/>
    </location>
</feature>
<dbReference type="STRING" id="1912961.BU204_09385"/>
<dbReference type="Proteomes" id="UP000185596">
    <property type="component" value="Unassembled WGS sequence"/>
</dbReference>
<evidence type="ECO:0000313" key="3">
    <source>
        <dbReference type="EMBL" id="OLF17709.1"/>
    </source>
</evidence>
<name>A0A1Q8CTL5_9PSEU</name>
<evidence type="ECO:0000256" key="1">
    <source>
        <dbReference type="SAM" id="MobiDB-lite"/>
    </source>
</evidence>
<keyword evidence="2" id="KW-0472">Membrane</keyword>
<dbReference type="EMBL" id="MSIE01000014">
    <property type="protein sequence ID" value="OLF17709.1"/>
    <property type="molecule type" value="Genomic_DNA"/>
</dbReference>
<comment type="caution">
    <text evidence="3">The sequence shown here is derived from an EMBL/GenBank/DDBJ whole genome shotgun (WGS) entry which is preliminary data.</text>
</comment>
<gene>
    <name evidence="3" type="ORF">BU204_09385</name>
</gene>
<feature type="compositionally biased region" description="Low complexity" evidence="1">
    <location>
        <begin position="20"/>
        <end position="33"/>
    </location>
</feature>